<feature type="region of interest" description="Disordered" evidence="1">
    <location>
        <begin position="1"/>
        <end position="26"/>
    </location>
</feature>
<reference evidence="3" key="1">
    <citation type="journal article" date="2020" name="mSystems">
        <title>Genome- and Community-Level Interaction Insights into Carbon Utilization and Element Cycling Functions of Hydrothermarchaeota in Hydrothermal Sediment.</title>
        <authorList>
            <person name="Zhou Z."/>
            <person name="Liu Y."/>
            <person name="Xu W."/>
            <person name="Pan J."/>
            <person name="Luo Z.H."/>
            <person name="Li M."/>
        </authorList>
    </citation>
    <scope>NUCLEOTIDE SEQUENCE [LARGE SCALE GENOMIC DNA]</scope>
    <source>
        <strain evidence="3">SpSt-200</strain>
    </source>
</reference>
<dbReference type="InterPro" id="IPR006199">
    <property type="entry name" value="LexA_DNA-bd_dom"/>
</dbReference>
<evidence type="ECO:0000256" key="1">
    <source>
        <dbReference type="SAM" id="MobiDB-lite"/>
    </source>
</evidence>
<dbReference type="Pfam" id="PF01726">
    <property type="entry name" value="LexA_DNA_bind"/>
    <property type="match status" value="1"/>
</dbReference>
<accession>A0A7C1WWX2</accession>
<protein>
    <recommendedName>
        <fullName evidence="2">LexA repressor DNA-binding domain-containing protein</fullName>
    </recommendedName>
</protein>
<evidence type="ECO:0000313" key="3">
    <source>
        <dbReference type="EMBL" id="HEF25902.1"/>
    </source>
</evidence>
<dbReference type="AlphaFoldDB" id="A0A7C1WWX2"/>
<proteinExistence type="predicted"/>
<dbReference type="InterPro" id="IPR036390">
    <property type="entry name" value="WH_DNA-bd_sf"/>
</dbReference>
<dbReference type="EMBL" id="DSIN01000019">
    <property type="protein sequence ID" value="HEF25902.1"/>
    <property type="molecule type" value="Genomic_DNA"/>
</dbReference>
<gene>
    <name evidence="3" type="ORF">ENP23_09000</name>
</gene>
<sequence length="95" mass="10210">MSRKHNYDPACAAHEPSGRENKVPKGELTQVQAKTLAFIRSYIAKHGYSPTIAEIAKAEKVNVNAIGERVAALVKKGAVKKTPGIARSICPVTRA</sequence>
<name>A0A7C1WWX2_9PSED</name>
<feature type="compositionally biased region" description="Basic and acidic residues" evidence="1">
    <location>
        <begin position="16"/>
        <end position="25"/>
    </location>
</feature>
<dbReference type="GO" id="GO:0006508">
    <property type="term" value="P:proteolysis"/>
    <property type="evidence" value="ECO:0007669"/>
    <property type="project" value="InterPro"/>
</dbReference>
<evidence type="ECO:0000259" key="2">
    <source>
        <dbReference type="Pfam" id="PF01726"/>
    </source>
</evidence>
<dbReference type="SUPFAM" id="SSF46785">
    <property type="entry name" value="Winged helix' DNA-binding domain"/>
    <property type="match status" value="1"/>
</dbReference>
<comment type="caution">
    <text evidence="3">The sequence shown here is derived from an EMBL/GenBank/DDBJ whole genome shotgun (WGS) entry which is preliminary data.</text>
</comment>
<feature type="domain" description="LexA repressor DNA-binding" evidence="2">
    <location>
        <begin position="27"/>
        <end position="87"/>
    </location>
</feature>
<organism evidence="3">
    <name type="scientific">Pseudomonas graminis</name>
    <dbReference type="NCBI Taxonomy" id="158627"/>
    <lineage>
        <taxon>Bacteria</taxon>
        <taxon>Pseudomonadati</taxon>
        <taxon>Pseudomonadota</taxon>
        <taxon>Gammaproteobacteria</taxon>
        <taxon>Pseudomonadales</taxon>
        <taxon>Pseudomonadaceae</taxon>
        <taxon>Pseudomonas</taxon>
    </lineage>
</organism>
<dbReference type="GO" id="GO:0004252">
    <property type="term" value="F:serine-type endopeptidase activity"/>
    <property type="evidence" value="ECO:0007669"/>
    <property type="project" value="InterPro"/>
</dbReference>
<dbReference type="InterPro" id="IPR036388">
    <property type="entry name" value="WH-like_DNA-bd_sf"/>
</dbReference>
<dbReference type="Gene3D" id="1.10.10.10">
    <property type="entry name" value="Winged helix-like DNA-binding domain superfamily/Winged helix DNA-binding domain"/>
    <property type="match status" value="1"/>
</dbReference>